<proteinExistence type="predicted"/>
<feature type="compositionally biased region" description="Basic and acidic residues" evidence="1">
    <location>
        <begin position="123"/>
        <end position="135"/>
    </location>
</feature>
<reference evidence="2 3" key="1">
    <citation type="journal article" date="2012" name="BMC Genomics">
        <title>Sequencing the genome of Marssonina brunnea reveals fungus-poplar co-evolution.</title>
        <authorList>
            <person name="Zhu S."/>
            <person name="Cao Y.-Z."/>
            <person name="Jiang C."/>
            <person name="Tan B.-Y."/>
            <person name="Wang Z."/>
            <person name="Feng S."/>
            <person name="Zhang L."/>
            <person name="Su X.-H."/>
            <person name="Brejova B."/>
            <person name="Vinar T."/>
            <person name="Xu M."/>
            <person name="Wang M.-X."/>
            <person name="Zhang S.-G."/>
            <person name="Huang M.-R."/>
            <person name="Wu R."/>
            <person name="Zhou Y."/>
        </authorList>
    </citation>
    <scope>NUCLEOTIDE SEQUENCE [LARGE SCALE GENOMIC DNA]</scope>
    <source>
        <strain evidence="2 3">MB_m1</strain>
    </source>
</reference>
<dbReference type="HOGENOM" id="CLU_649037_0_0_1"/>
<name>K1WRU1_MARBU</name>
<dbReference type="GeneID" id="18762803"/>
<feature type="compositionally biased region" description="Polar residues" evidence="1">
    <location>
        <begin position="29"/>
        <end position="46"/>
    </location>
</feature>
<protein>
    <submittedName>
        <fullName evidence="2">Uncharacterized protein</fullName>
    </submittedName>
</protein>
<dbReference type="EMBL" id="JH921443">
    <property type="protein sequence ID" value="EKD15107.1"/>
    <property type="molecule type" value="Genomic_DNA"/>
</dbReference>
<feature type="region of interest" description="Disordered" evidence="1">
    <location>
        <begin position="391"/>
        <end position="423"/>
    </location>
</feature>
<gene>
    <name evidence="2" type="ORF">MBM_06868</name>
</gene>
<organism evidence="2 3">
    <name type="scientific">Marssonina brunnea f. sp. multigermtubi (strain MB_m1)</name>
    <name type="common">Marssonina leaf spot fungus</name>
    <dbReference type="NCBI Taxonomy" id="1072389"/>
    <lineage>
        <taxon>Eukaryota</taxon>
        <taxon>Fungi</taxon>
        <taxon>Dikarya</taxon>
        <taxon>Ascomycota</taxon>
        <taxon>Pezizomycotina</taxon>
        <taxon>Leotiomycetes</taxon>
        <taxon>Helotiales</taxon>
        <taxon>Drepanopezizaceae</taxon>
        <taxon>Drepanopeziza</taxon>
    </lineage>
</organism>
<evidence type="ECO:0000256" key="1">
    <source>
        <dbReference type="SAM" id="MobiDB-lite"/>
    </source>
</evidence>
<evidence type="ECO:0000313" key="3">
    <source>
        <dbReference type="Proteomes" id="UP000006753"/>
    </source>
</evidence>
<dbReference type="AlphaFoldDB" id="K1WRU1"/>
<keyword evidence="3" id="KW-1185">Reference proteome</keyword>
<dbReference type="Proteomes" id="UP000006753">
    <property type="component" value="Unassembled WGS sequence"/>
</dbReference>
<feature type="compositionally biased region" description="Low complexity" evidence="1">
    <location>
        <begin position="391"/>
        <end position="406"/>
    </location>
</feature>
<dbReference type="KEGG" id="mbe:MBM_06868"/>
<feature type="compositionally biased region" description="Polar residues" evidence="1">
    <location>
        <begin position="226"/>
        <end position="235"/>
    </location>
</feature>
<feature type="compositionally biased region" description="Basic and acidic residues" evidence="1">
    <location>
        <begin position="327"/>
        <end position="341"/>
    </location>
</feature>
<accession>K1WRU1</accession>
<dbReference type="InParanoid" id="K1WRU1"/>
<evidence type="ECO:0000313" key="2">
    <source>
        <dbReference type="EMBL" id="EKD15107.1"/>
    </source>
</evidence>
<feature type="compositionally biased region" description="Low complexity" evidence="1">
    <location>
        <begin position="112"/>
        <end position="122"/>
    </location>
</feature>
<feature type="compositionally biased region" description="Polar residues" evidence="1">
    <location>
        <begin position="310"/>
        <end position="326"/>
    </location>
</feature>
<feature type="compositionally biased region" description="Polar residues" evidence="1">
    <location>
        <begin position="259"/>
        <end position="278"/>
    </location>
</feature>
<feature type="region of interest" description="Disordered" evidence="1">
    <location>
        <begin position="200"/>
        <end position="244"/>
    </location>
</feature>
<feature type="region of interest" description="Disordered" evidence="1">
    <location>
        <begin position="64"/>
        <end position="87"/>
    </location>
</feature>
<feature type="compositionally biased region" description="Low complexity" evidence="1">
    <location>
        <begin position="18"/>
        <end position="28"/>
    </location>
</feature>
<feature type="region of interest" description="Disordered" evidence="1">
    <location>
        <begin position="1"/>
        <end position="48"/>
    </location>
</feature>
<feature type="region of interest" description="Disordered" evidence="1">
    <location>
        <begin position="258"/>
        <end position="291"/>
    </location>
</feature>
<feature type="region of interest" description="Disordered" evidence="1">
    <location>
        <begin position="102"/>
        <end position="178"/>
    </location>
</feature>
<sequence>MKPPARNFDFPDPSGASQWQQQQQQQQQPYPQLCNSDPQPSSQVPRTFNEEVGVHSQDLGAYPVGEVSYHGLSPTAGSAFDGRNETQQAGRWQTIHIQQNNIAGPSHIPPNQQRQQQQQQLTRLDRDRERADFKPENQLSRLSSRPGGPNSRPQPHQGYGSSSSDQEPQQRGQLVGSRARELQPRQYYSNEHVASAGFPYQNTSLYPPDPPPLQQYGSSLLPFHIDNNSSPNSDPQKYHSGGYAEFSGIKPALREYQAPQRSTAGPSRFNTAQHQVGSDGSHGFIPPQRDFHGYAQSTHLIDPALQATDNPQHQQTYAEHSSNNKDGNTDRNQPGRDDLHNAPEAQYPSNDGYVPYFNQDLQVQPGNMPQANFADMDNVTLAPMYGCALPSQSQQYSTGQSSSRQSVTEKGKGAGQQTQAQQL</sequence>
<feature type="compositionally biased region" description="Polar residues" evidence="1">
    <location>
        <begin position="151"/>
        <end position="172"/>
    </location>
</feature>
<feature type="region of interest" description="Disordered" evidence="1">
    <location>
        <begin position="310"/>
        <end position="358"/>
    </location>
</feature>